<dbReference type="Gene3D" id="3.90.950.20">
    <property type="entry name" value="CinA-like"/>
    <property type="match status" value="1"/>
</dbReference>
<keyword evidence="3" id="KW-1185">Reference proteome</keyword>
<evidence type="ECO:0000313" key="3">
    <source>
        <dbReference type="Proteomes" id="UP001316189"/>
    </source>
</evidence>
<feature type="domain" description="CinA C-terminal" evidence="1">
    <location>
        <begin position="16"/>
        <end position="162"/>
    </location>
</feature>
<dbReference type="SUPFAM" id="SSF142433">
    <property type="entry name" value="CinA-like"/>
    <property type="match status" value="1"/>
</dbReference>
<accession>A0ABY5KY44</accession>
<dbReference type="EMBL" id="CP101988">
    <property type="protein sequence ID" value="UUI74167.1"/>
    <property type="molecule type" value="Genomic_DNA"/>
</dbReference>
<dbReference type="Pfam" id="PF02464">
    <property type="entry name" value="CinA"/>
    <property type="match status" value="1"/>
</dbReference>
<dbReference type="Proteomes" id="UP001316189">
    <property type="component" value="Chromosome"/>
</dbReference>
<dbReference type="InterPro" id="IPR008136">
    <property type="entry name" value="CinA_C"/>
</dbReference>
<dbReference type="InterPro" id="IPR036653">
    <property type="entry name" value="CinA-like_C"/>
</dbReference>
<organism evidence="2 3">
    <name type="scientific">Cellulomonas chengniuliangii</name>
    <dbReference type="NCBI Taxonomy" id="2968084"/>
    <lineage>
        <taxon>Bacteria</taxon>
        <taxon>Bacillati</taxon>
        <taxon>Actinomycetota</taxon>
        <taxon>Actinomycetes</taxon>
        <taxon>Micrococcales</taxon>
        <taxon>Cellulomonadaceae</taxon>
        <taxon>Cellulomonas</taxon>
    </lineage>
</organism>
<gene>
    <name evidence="2" type="ORF">NP064_10070</name>
</gene>
<proteinExistence type="predicted"/>
<protein>
    <submittedName>
        <fullName evidence="2">CinA family protein</fullName>
    </submittedName>
</protein>
<sequence>MTTGRGASSPLEPGAAERLLRALESRGWTIAVAESLTGGLVTASLVDVPGASRSVRGGVVAYATDLKGSLLDVDARLLDERGAVDPDVAAAMALGVRERLGADLGLATTGVAGPDPQDGEEPGTVFVAVDGLGRRGVVRLVLDGDRAAVRAQACAAAIDLALAHLDPDG</sequence>
<dbReference type="RefSeq" id="WP_227569800.1">
    <property type="nucleotide sequence ID" value="NZ_CP101988.1"/>
</dbReference>
<dbReference type="NCBIfam" id="TIGR00199">
    <property type="entry name" value="PncC_domain"/>
    <property type="match status" value="1"/>
</dbReference>
<reference evidence="2 3" key="1">
    <citation type="submission" date="2022-07" db="EMBL/GenBank/DDBJ databases">
        <title>Novel species in genus cellulomonas.</title>
        <authorList>
            <person name="Ye L."/>
        </authorList>
    </citation>
    <scope>NUCLEOTIDE SEQUENCE [LARGE SCALE GENOMIC DNA]</scope>
    <source>
        <strain evidence="3">zg-Y338</strain>
    </source>
</reference>
<evidence type="ECO:0000313" key="2">
    <source>
        <dbReference type="EMBL" id="UUI74167.1"/>
    </source>
</evidence>
<name>A0ABY5KY44_9CELL</name>
<evidence type="ECO:0000259" key="1">
    <source>
        <dbReference type="Pfam" id="PF02464"/>
    </source>
</evidence>